<evidence type="ECO:0000313" key="3">
    <source>
        <dbReference type="Proteomes" id="UP000192247"/>
    </source>
</evidence>
<organism evidence="2 3">
    <name type="scientific">Tropilaelaps mercedesae</name>
    <dbReference type="NCBI Taxonomy" id="418985"/>
    <lineage>
        <taxon>Eukaryota</taxon>
        <taxon>Metazoa</taxon>
        <taxon>Ecdysozoa</taxon>
        <taxon>Arthropoda</taxon>
        <taxon>Chelicerata</taxon>
        <taxon>Arachnida</taxon>
        <taxon>Acari</taxon>
        <taxon>Parasitiformes</taxon>
        <taxon>Mesostigmata</taxon>
        <taxon>Gamasina</taxon>
        <taxon>Dermanyssoidea</taxon>
        <taxon>Laelapidae</taxon>
        <taxon>Tropilaelaps</taxon>
    </lineage>
</organism>
<reference evidence="2 3" key="1">
    <citation type="journal article" date="2017" name="Gigascience">
        <title>Draft genome of the honey bee ectoparasitic mite, Tropilaelaps mercedesae, is shaped by the parasitic life history.</title>
        <authorList>
            <person name="Dong X."/>
            <person name="Armstrong S.D."/>
            <person name="Xia D."/>
            <person name="Makepeace B.L."/>
            <person name="Darby A.C."/>
            <person name="Kadowaki T."/>
        </authorList>
    </citation>
    <scope>NUCLEOTIDE SEQUENCE [LARGE SCALE GENOMIC DNA]</scope>
    <source>
        <strain evidence="2">Wuxi-XJTLU</strain>
    </source>
</reference>
<feature type="signal peptide" evidence="1">
    <location>
        <begin position="1"/>
        <end position="23"/>
    </location>
</feature>
<feature type="chain" id="PRO_5012031700" evidence="1">
    <location>
        <begin position="24"/>
        <end position="354"/>
    </location>
</feature>
<name>A0A1V9XM12_9ACAR</name>
<dbReference type="AlphaFoldDB" id="A0A1V9XM12"/>
<evidence type="ECO:0000256" key="1">
    <source>
        <dbReference type="SAM" id="SignalP"/>
    </source>
</evidence>
<dbReference type="Proteomes" id="UP000192247">
    <property type="component" value="Unassembled WGS sequence"/>
</dbReference>
<comment type="caution">
    <text evidence="2">The sequence shown here is derived from an EMBL/GenBank/DDBJ whole genome shotgun (WGS) entry which is preliminary data.</text>
</comment>
<dbReference type="OrthoDB" id="10491607at2759"/>
<keyword evidence="1" id="KW-0732">Signal</keyword>
<keyword evidence="3" id="KW-1185">Reference proteome</keyword>
<evidence type="ECO:0000313" key="2">
    <source>
        <dbReference type="EMBL" id="OQR74550.1"/>
    </source>
</evidence>
<gene>
    <name evidence="2" type="ORF">BIW11_08990</name>
</gene>
<sequence>MRGAVTSQRVVMTVPLLAVMASASPNASHAPFREASRDLNRYQGPTGRPIVFAKKSFFYPDLSVQPSVLYRLVTLPAFSATSFGSRPAPAAVSSTAKDDYGSGVRYEDNAIDSERPPLYFKGDQRLYAKKSFGNFGLSATVGPKPVGGRRGAHTLQGGYYRPWNTLETFVGYETAPRSASVPYYEPFLFAKNQPYSNGSRFEQIFSYDDGYVGGKKSNHERNPSKCGSLDQPTYLPRLPPILLRHHRFCVDDRHRRQMPERAQNDLLAVSTSVCRLPGVTIVKVASHSVGVRLPDKQTIRRCAEGTDGSPLFGEISQFSIYLRPFQLPEPPPPRGASELASWPVSAGACGDAHA</sequence>
<dbReference type="InParanoid" id="A0A1V9XM12"/>
<proteinExistence type="predicted"/>
<accession>A0A1V9XM12</accession>
<protein>
    <submittedName>
        <fullName evidence="2">Uncharacterized protein</fullName>
    </submittedName>
</protein>
<dbReference type="EMBL" id="MNPL01007795">
    <property type="protein sequence ID" value="OQR74550.1"/>
    <property type="molecule type" value="Genomic_DNA"/>
</dbReference>